<dbReference type="GO" id="GO:0070628">
    <property type="term" value="F:proteasome binding"/>
    <property type="evidence" value="ECO:0007669"/>
    <property type="project" value="TreeGrafter"/>
</dbReference>
<feature type="region of interest" description="Disordered" evidence="8">
    <location>
        <begin position="1"/>
        <end position="26"/>
    </location>
</feature>
<feature type="compositionally biased region" description="Low complexity" evidence="8">
    <location>
        <begin position="721"/>
        <end position="732"/>
    </location>
</feature>
<feature type="compositionally biased region" description="Polar residues" evidence="8">
    <location>
        <begin position="1"/>
        <end position="12"/>
    </location>
</feature>
<dbReference type="PANTHER" id="PTHR43982:SF6">
    <property type="entry name" value="UBIQUITIN CARBOXYL-TERMINAL HYDROLASE 2-RELATED"/>
    <property type="match status" value="1"/>
</dbReference>
<feature type="region of interest" description="Disordered" evidence="8">
    <location>
        <begin position="797"/>
        <end position="831"/>
    </location>
</feature>
<comment type="caution">
    <text evidence="10">The sequence shown here is derived from an EMBL/GenBank/DDBJ whole genome shotgun (WGS) entry which is preliminary data.</text>
</comment>
<dbReference type="PROSITE" id="PS00972">
    <property type="entry name" value="USP_1"/>
    <property type="match status" value="1"/>
</dbReference>
<reference evidence="10 11" key="1">
    <citation type="submission" date="2018-08" db="EMBL/GenBank/DDBJ databases">
        <title>Genome and evolution of the arbuscular mycorrhizal fungus Diversispora epigaea (formerly Glomus versiforme) and its bacterial endosymbionts.</title>
        <authorList>
            <person name="Sun X."/>
            <person name="Fei Z."/>
            <person name="Harrison M."/>
        </authorList>
    </citation>
    <scope>NUCLEOTIDE SEQUENCE [LARGE SCALE GENOMIC DNA]</scope>
    <source>
        <strain evidence="10 11">IT104</strain>
    </source>
</reference>
<feature type="compositionally biased region" description="Low complexity" evidence="8">
    <location>
        <begin position="580"/>
        <end position="606"/>
    </location>
</feature>
<evidence type="ECO:0000256" key="2">
    <source>
        <dbReference type="ARBA" id="ARBA00012759"/>
    </source>
</evidence>
<evidence type="ECO:0000259" key="9">
    <source>
        <dbReference type="PROSITE" id="PS50235"/>
    </source>
</evidence>
<dbReference type="InterPro" id="IPR038765">
    <property type="entry name" value="Papain-like_cys_pep_sf"/>
</dbReference>
<evidence type="ECO:0000256" key="3">
    <source>
        <dbReference type="ARBA" id="ARBA00022670"/>
    </source>
</evidence>
<dbReference type="EC" id="3.4.19.12" evidence="2"/>
<feature type="compositionally biased region" description="Low complexity" evidence="8">
    <location>
        <begin position="614"/>
        <end position="641"/>
    </location>
</feature>
<dbReference type="InterPro" id="IPR025305">
    <property type="entry name" value="UCH_repeat_domain"/>
</dbReference>
<proteinExistence type="predicted"/>
<feature type="compositionally biased region" description="Polar residues" evidence="8">
    <location>
        <begin position="711"/>
        <end position="720"/>
    </location>
</feature>
<keyword evidence="6" id="KW-0788">Thiol protease</keyword>
<dbReference type="GO" id="GO:0061136">
    <property type="term" value="P:regulation of proteasomal protein catabolic process"/>
    <property type="evidence" value="ECO:0007669"/>
    <property type="project" value="TreeGrafter"/>
</dbReference>
<evidence type="ECO:0000256" key="6">
    <source>
        <dbReference type="ARBA" id="ARBA00022807"/>
    </source>
</evidence>
<keyword evidence="4" id="KW-0833">Ubl conjugation pathway</keyword>
<dbReference type="GO" id="GO:0004843">
    <property type="term" value="F:cysteine-type deubiquitinase activity"/>
    <property type="evidence" value="ECO:0007669"/>
    <property type="project" value="UniProtKB-EC"/>
</dbReference>
<dbReference type="PROSITE" id="PS50235">
    <property type="entry name" value="USP_3"/>
    <property type="match status" value="1"/>
</dbReference>
<evidence type="ECO:0000256" key="8">
    <source>
        <dbReference type="SAM" id="MobiDB-lite"/>
    </source>
</evidence>
<name>A0A397JKU5_9GLOM</name>
<keyword evidence="11" id="KW-1185">Reference proteome</keyword>
<sequence>MAIQQDSQSTDTPPLPPRRSESNAFSDCAKTPPVWIIALTRHNAGEDHTHDFLLSRFDEENVTRLICKDCHKRFMLNTSFPSASSSSPDGGGRGGGGGGGDFDILYFDKGICTANIEHKIHHLHTTSVNKSSIHSYCCLCLLDINVEIMEPIIDISIFEEMAKTRKPRPLWSHAVKSKTNGSSQEPTIYFSETLEVLKSILENFLNNNSQLKNVKVGDKFISKIGYDDASQAFFEKLGYTLDSNDSVMLFRPPPLDEKSNFDFKHVLEELELQYIELSNINSQFIVPWDKLCHVLGTKYKPRSSNLSSGVFDPKLTHASSRCHALGCLPEMDDAILIDSYNILVRENPEKNPEYLQSVCEIYEERKSYSLGELVGLERSKGKFSLSDIDEAYRDMEAQHSVSDEQLIEAFQTYYNEHPHTSGKMREALSTIGKARNSSRIENFLKERTNELNMFDYFSDMPVGLDNIGNTCYLNSLLQYYFTIKKLREAVFATDSTPTNGFYNEWELTTIGGRGVTKAEVERAQKFVNLLRNLFVELMHTSQRSISPDFDLAYLALVNAKSEEDHTKESSRSPMDTVMENNNNNNTNSVNMIIDDNNINTITSPEPSSSPPPLSSNDNNNNDNDNDNNNNSTPDLIDLTGDGIDDVINVDAIVSGDDDDGGGGGGGDSSVNNNNIDNNNNNNNNDINNNLNNSNNNNLNDDDDDIIEINPESMNSTVLQPNISYDDNNNNNNDNDDNMDTDTDLLPLTTITIDDGDDDVDDAVTTDDVAASTSATMSIMSTDATTTIMSTDATTTADLFNSNSSSKGKEKEDTATTTIVSQQPQGESDSYTKEDKLKQASGMLFGKQQDVTECMDNVMFQLEAALKSIMTNENGEDQNIVKSLFYGKSLVAEGRDLYDGLDVYFDASTVDFNGAQAEREVTLITSPPILQIQVQRVQFDRSTSNIYKSNAYLRFEKAIYLDRYLDKNREILRNLIKEAHERRQEIDTLQEELKEFSRDKTTFLPTAELLKSSAEFVQSLKNEDSQFIMDENFGWRLEQESDWVVEKINEYEGRINSLRYELGQQYNHLTECKYLLHAVFIHSGQANFGHYWIYIYDFEKNRWLKYNDSYVTEVDEYEVFADTTGSSANPYCMVYVREQDDQLVETVCRKPNIQ</sequence>
<dbReference type="InterPro" id="IPR028889">
    <property type="entry name" value="USP"/>
</dbReference>
<dbReference type="STRING" id="1348612.A0A397JKU5"/>
<evidence type="ECO:0000256" key="4">
    <source>
        <dbReference type="ARBA" id="ARBA00022786"/>
    </source>
</evidence>
<feature type="compositionally biased region" description="Polar residues" evidence="8">
    <location>
        <begin position="814"/>
        <end position="828"/>
    </location>
</feature>
<feature type="domain" description="USP" evidence="9">
    <location>
        <begin position="462"/>
        <end position="1137"/>
    </location>
</feature>
<dbReference type="Gene3D" id="3.90.70.10">
    <property type="entry name" value="Cysteine proteinases"/>
    <property type="match status" value="2"/>
</dbReference>
<dbReference type="AlphaFoldDB" id="A0A397JKU5"/>
<gene>
    <name evidence="10" type="ORF">Glove_48g70</name>
</gene>
<dbReference type="PROSITE" id="PS00973">
    <property type="entry name" value="USP_2"/>
    <property type="match status" value="1"/>
</dbReference>
<keyword evidence="3" id="KW-0645">Protease</keyword>
<keyword evidence="7" id="KW-0175">Coiled coil</keyword>
<evidence type="ECO:0000256" key="1">
    <source>
        <dbReference type="ARBA" id="ARBA00000707"/>
    </source>
</evidence>
<dbReference type="SUPFAM" id="SSF54001">
    <property type="entry name" value="Cysteine proteinases"/>
    <property type="match status" value="1"/>
</dbReference>
<dbReference type="InterPro" id="IPR044635">
    <property type="entry name" value="UBP14-like"/>
</dbReference>
<feature type="compositionally biased region" description="Low complexity" evidence="8">
    <location>
        <begin position="668"/>
        <end position="698"/>
    </location>
</feature>
<feature type="region of interest" description="Disordered" evidence="8">
    <location>
        <begin position="562"/>
        <end position="738"/>
    </location>
</feature>
<dbReference type="Proteomes" id="UP000266861">
    <property type="component" value="Unassembled WGS sequence"/>
</dbReference>
<dbReference type="InterPro" id="IPR001394">
    <property type="entry name" value="Peptidase_C19_UCH"/>
</dbReference>
<accession>A0A397JKU5</accession>
<dbReference type="GO" id="GO:0016579">
    <property type="term" value="P:protein deubiquitination"/>
    <property type="evidence" value="ECO:0007669"/>
    <property type="project" value="InterPro"/>
</dbReference>
<keyword evidence="5" id="KW-0378">Hydrolase</keyword>
<dbReference type="PANTHER" id="PTHR43982">
    <property type="entry name" value="UBIQUITIN CARBOXYL-TERMINAL HYDROLASE"/>
    <property type="match status" value="1"/>
</dbReference>
<evidence type="ECO:0000256" key="5">
    <source>
        <dbReference type="ARBA" id="ARBA00022801"/>
    </source>
</evidence>
<dbReference type="InterPro" id="IPR018200">
    <property type="entry name" value="USP_CS"/>
</dbReference>
<evidence type="ECO:0000256" key="7">
    <source>
        <dbReference type="SAM" id="Coils"/>
    </source>
</evidence>
<dbReference type="OrthoDB" id="2420415at2759"/>
<feature type="coiled-coil region" evidence="7">
    <location>
        <begin position="971"/>
        <end position="998"/>
    </location>
</feature>
<evidence type="ECO:0000313" key="10">
    <source>
        <dbReference type="EMBL" id="RHZ86596.1"/>
    </source>
</evidence>
<dbReference type="EMBL" id="PQFF01000045">
    <property type="protein sequence ID" value="RHZ86596.1"/>
    <property type="molecule type" value="Genomic_DNA"/>
</dbReference>
<dbReference type="Pfam" id="PF00443">
    <property type="entry name" value="UCH"/>
    <property type="match status" value="2"/>
</dbReference>
<dbReference type="GO" id="GO:0043161">
    <property type="term" value="P:proteasome-mediated ubiquitin-dependent protein catabolic process"/>
    <property type="evidence" value="ECO:0007669"/>
    <property type="project" value="InterPro"/>
</dbReference>
<organism evidence="10 11">
    <name type="scientific">Diversispora epigaea</name>
    <dbReference type="NCBI Taxonomy" id="1348612"/>
    <lineage>
        <taxon>Eukaryota</taxon>
        <taxon>Fungi</taxon>
        <taxon>Fungi incertae sedis</taxon>
        <taxon>Mucoromycota</taxon>
        <taxon>Glomeromycotina</taxon>
        <taxon>Glomeromycetes</taxon>
        <taxon>Diversisporales</taxon>
        <taxon>Diversisporaceae</taxon>
        <taxon>Diversispora</taxon>
    </lineage>
</organism>
<protein>
    <recommendedName>
        <fullName evidence="2">ubiquitinyl hydrolase 1</fullName>
        <ecNumber evidence="2">3.4.19.12</ecNumber>
    </recommendedName>
</protein>
<dbReference type="Pfam" id="PF13446">
    <property type="entry name" value="RPT"/>
    <property type="match status" value="2"/>
</dbReference>
<comment type="catalytic activity">
    <reaction evidence="1">
        <text>Thiol-dependent hydrolysis of ester, thioester, amide, peptide and isopeptide bonds formed by the C-terminal Gly of ubiquitin (a 76-residue protein attached to proteins as an intracellular targeting signal).</text>
        <dbReference type="EC" id="3.4.19.12"/>
    </reaction>
</comment>
<evidence type="ECO:0000313" key="11">
    <source>
        <dbReference type="Proteomes" id="UP000266861"/>
    </source>
</evidence>